<organism evidence="2 3">
    <name type="scientific">Actinomycetospora straminea</name>
    <dbReference type="NCBI Taxonomy" id="663607"/>
    <lineage>
        <taxon>Bacteria</taxon>
        <taxon>Bacillati</taxon>
        <taxon>Actinomycetota</taxon>
        <taxon>Actinomycetes</taxon>
        <taxon>Pseudonocardiales</taxon>
        <taxon>Pseudonocardiaceae</taxon>
        <taxon>Actinomycetospora</taxon>
    </lineage>
</organism>
<dbReference type="Pfam" id="PF07883">
    <property type="entry name" value="Cupin_2"/>
    <property type="match status" value="1"/>
</dbReference>
<dbReference type="Gene3D" id="2.60.120.10">
    <property type="entry name" value="Jelly Rolls"/>
    <property type="match status" value="1"/>
</dbReference>
<dbReference type="RefSeq" id="WP_274235109.1">
    <property type="nucleotide sequence ID" value="NZ_BAABHQ010000033.1"/>
</dbReference>
<evidence type="ECO:0000259" key="1">
    <source>
        <dbReference type="Pfam" id="PF07883"/>
    </source>
</evidence>
<dbReference type="Proteomes" id="UP001500457">
    <property type="component" value="Unassembled WGS sequence"/>
</dbReference>
<comment type="caution">
    <text evidence="2">The sequence shown here is derived from an EMBL/GenBank/DDBJ whole genome shotgun (WGS) entry which is preliminary data.</text>
</comment>
<dbReference type="PANTHER" id="PTHR36440:SF1">
    <property type="entry name" value="PUTATIVE (AFU_ORTHOLOGUE AFUA_8G07350)-RELATED"/>
    <property type="match status" value="1"/>
</dbReference>
<accession>A0ABP9FBY4</accession>
<reference evidence="3" key="1">
    <citation type="journal article" date="2019" name="Int. J. Syst. Evol. Microbiol.">
        <title>The Global Catalogue of Microorganisms (GCM) 10K type strain sequencing project: providing services to taxonomists for standard genome sequencing and annotation.</title>
        <authorList>
            <consortium name="The Broad Institute Genomics Platform"/>
            <consortium name="The Broad Institute Genome Sequencing Center for Infectious Disease"/>
            <person name="Wu L."/>
            <person name="Ma J."/>
        </authorList>
    </citation>
    <scope>NUCLEOTIDE SEQUENCE [LARGE SCALE GENOMIC DNA]</scope>
    <source>
        <strain evidence="3">JCM 17983</strain>
    </source>
</reference>
<proteinExistence type="predicted"/>
<feature type="domain" description="Cupin type-2" evidence="1">
    <location>
        <begin position="62"/>
        <end position="124"/>
    </location>
</feature>
<dbReference type="CDD" id="cd02215">
    <property type="entry name" value="cupin_QDO_N_C"/>
    <property type="match status" value="1"/>
</dbReference>
<dbReference type="InterPro" id="IPR011051">
    <property type="entry name" value="RmlC_Cupin_sf"/>
</dbReference>
<dbReference type="InterPro" id="IPR013096">
    <property type="entry name" value="Cupin_2"/>
</dbReference>
<name>A0ABP9FBY4_9PSEU</name>
<sequence length="177" mass="18424">MLGAVPTAFTERRAMSHPTAVQPYRLRADEGEALSFLGNLVTVKAGSAQTGGRLSVVEILHPPGFGPPLHRHDDEDEAFYVLDGAAQFRCDGEALDVGAGDFVFLPAGRPHTFLVGADEPLRALQMTTPGGFEGFVAEVGAPAVRRGLPDPATVDPAVLGAAAARYGIEVLGPPPTA</sequence>
<evidence type="ECO:0000313" key="3">
    <source>
        <dbReference type="Proteomes" id="UP001500457"/>
    </source>
</evidence>
<dbReference type="InterPro" id="IPR014710">
    <property type="entry name" value="RmlC-like_jellyroll"/>
</dbReference>
<evidence type="ECO:0000313" key="2">
    <source>
        <dbReference type="EMBL" id="GAA4897162.1"/>
    </source>
</evidence>
<dbReference type="SUPFAM" id="SSF51182">
    <property type="entry name" value="RmlC-like cupins"/>
    <property type="match status" value="1"/>
</dbReference>
<dbReference type="EMBL" id="BAABHQ010000033">
    <property type="protein sequence ID" value="GAA4897162.1"/>
    <property type="molecule type" value="Genomic_DNA"/>
</dbReference>
<dbReference type="PANTHER" id="PTHR36440">
    <property type="entry name" value="PUTATIVE (AFU_ORTHOLOGUE AFUA_8G07350)-RELATED"/>
    <property type="match status" value="1"/>
</dbReference>
<gene>
    <name evidence="2" type="ORF">GCM10023203_59780</name>
</gene>
<dbReference type="InterPro" id="IPR053146">
    <property type="entry name" value="QDO-like"/>
</dbReference>
<protein>
    <recommendedName>
        <fullName evidence="1">Cupin type-2 domain-containing protein</fullName>
    </recommendedName>
</protein>
<keyword evidence="3" id="KW-1185">Reference proteome</keyword>